<dbReference type="AlphaFoldDB" id="Q47YE2"/>
<dbReference type="ESTHER" id="colp3-q47ye2">
    <property type="family name" value="A85-IroE-IroD-Fes-Yiel"/>
</dbReference>
<accession>Q47YE2</accession>
<evidence type="ECO:0000313" key="2">
    <source>
        <dbReference type="Proteomes" id="UP000000547"/>
    </source>
</evidence>
<dbReference type="PANTHER" id="PTHR48098">
    <property type="entry name" value="ENTEROCHELIN ESTERASE-RELATED"/>
    <property type="match status" value="1"/>
</dbReference>
<dbReference type="SUPFAM" id="SSF53474">
    <property type="entry name" value="alpha/beta-Hydrolases"/>
    <property type="match status" value="1"/>
</dbReference>
<evidence type="ECO:0000313" key="1">
    <source>
        <dbReference type="EMBL" id="AAZ24550.1"/>
    </source>
</evidence>
<gene>
    <name evidence="1" type="ordered locus">CPS_3504</name>
</gene>
<dbReference type="PANTHER" id="PTHR48098:SF6">
    <property type="entry name" value="FERRI-BACILLIBACTIN ESTERASE BESA"/>
    <property type="match status" value="1"/>
</dbReference>
<dbReference type="InterPro" id="IPR011990">
    <property type="entry name" value="TPR-like_helical_dom_sf"/>
</dbReference>
<dbReference type="InterPro" id="IPR050583">
    <property type="entry name" value="Mycobacterial_A85_antigen"/>
</dbReference>
<dbReference type="Gene3D" id="3.40.50.1820">
    <property type="entry name" value="alpha/beta hydrolase"/>
    <property type="match status" value="1"/>
</dbReference>
<dbReference type="InterPro" id="IPR000801">
    <property type="entry name" value="Esterase-like"/>
</dbReference>
<dbReference type="Proteomes" id="UP000000547">
    <property type="component" value="Chromosome"/>
</dbReference>
<dbReference type="STRING" id="167879.CPS_3504"/>
<dbReference type="HOGENOM" id="CLU_039834_0_1_6"/>
<proteinExistence type="predicted"/>
<name>Q47YE2_COLP3</name>
<protein>
    <submittedName>
        <fullName evidence="1">Putative esterase</fullName>
    </submittedName>
</protein>
<dbReference type="KEGG" id="cps:CPS_3504"/>
<reference evidence="1" key="1">
    <citation type="journal article" date="2005" name="Proc. Natl. Acad. Sci. U.S.A.">
        <title>The psychrophilic lifestyle as revealed by the genome sequence of Colwellia psychrerythraea 34H through genomic and proteomic analyses.</title>
        <authorList>
            <person name="Methe B.A."/>
            <person name="Nelson K.E."/>
            <person name="Deming J.W."/>
            <person name="Momen B."/>
            <person name="Melamud E."/>
            <person name="Zhang X."/>
            <person name="Moult J."/>
            <person name="Madupu R."/>
            <person name="Nelson W.C."/>
            <person name="Dodson R.J."/>
            <person name="Brinkac L.M."/>
            <person name="Daugherty S.C."/>
            <person name="Durkin A.S."/>
            <person name="DeBoy R.T."/>
            <person name="Kolonay J.F."/>
            <person name="Sullivan S.A."/>
            <person name="Zhou L."/>
            <person name="Davidsen T.M."/>
            <person name="Wu M."/>
            <person name="Huston A.L."/>
            <person name="Lewis M."/>
            <person name="Weaver B."/>
            <person name="Weidman J.F."/>
            <person name="Khouri H."/>
            <person name="Utterback T.R."/>
            <person name="Feldblyum T.V."/>
            <person name="Fraser C.M."/>
        </authorList>
    </citation>
    <scope>NUCLEOTIDE SEQUENCE [LARGE SCALE GENOMIC DNA]</scope>
    <source>
        <strain evidence="1">34H</strain>
    </source>
</reference>
<organism evidence="1 2">
    <name type="scientific">Colwellia psychrerythraea (strain 34H / ATCC BAA-681)</name>
    <name type="common">Vibrio psychroerythus</name>
    <dbReference type="NCBI Taxonomy" id="167879"/>
    <lineage>
        <taxon>Bacteria</taxon>
        <taxon>Pseudomonadati</taxon>
        <taxon>Pseudomonadota</taxon>
        <taxon>Gammaproteobacteria</taxon>
        <taxon>Alteromonadales</taxon>
        <taxon>Colwelliaceae</taxon>
        <taxon>Colwellia</taxon>
    </lineage>
</organism>
<dbReference type="SUPFAM" id="SSF48452">
    <property type="entry name" value="TPR-like"/>
    <property type="match status" value="1"/>
</dbReference>
<dbReference type="InterPro" id="IPR029058">
    <property type="entry name" value="AB_hydrolase_fold"/>
</dbReference>
<dbReference type="Pfam" id="PF00756">
    <property type="entry name" value="Esterase"/>
    <property type="match status" value="1"/>
</dbReference>
<sequence>MPFIKKHGIQMINIKKSNIIKNIKTAVILITLSISPLTVFANSAVVTDLNEPLVIAKKYNFQSKRLGEDRTFYVHLPDNYPLSGKTYPVLYIPDAQNKMQKTAAITDDLTTFGKRIPAMIVVGIETNKNRKADLSTFDSSITFLNFITQELKPYINEHYQTSGENLLMGSSMGGEFVLRALLEQPNQFNGYFAISPSVYYSDFTLVDKAIQISNKKQVINKKLYLSVANEGWNQGVDMLVYHLKKHPIQGLEWQFDKLEHESHGSISFRKSYTDLQDYYQGWAAPHFKNIQDFETQGAIEGLLRLYAKRSPSVIPVSLLDHIAILYLDEQQADNAIELSLLAVKEHPTSGRVWRNLAFIYEKLSMQNEALAALEQALSTAILNKHRARSIASHKKALTEFKAKQG</sequence>
<dbReference type="Gene3D" id="1.25.40.10">
    <property type="entry name" value="Tetratricopeptide repeat domain"/>
    <property type="match status" value="1"/>
</dbReference>
<dbReference type="EMBL" id="CP000083">
    <property type="protein sequence ID" value="AAZ24550.1"/>
    <property type="molecule type" value="Genomic_DNA"/>
</dbReference>